<evidence type="ECO:0000256" key="3">
    <source>
        <dbReference type="ARBA" id="ARBA00023125"/>
    </source>
</evidence>
<dbReference type="InterPro" id="IPR015094">
    <property type="entry name" value="Integrase_lambda-typ_DNA-bd_N"/>
</dbReference>
<dbReference type="OrthoDB" id="8781634at2"/>
<keyword evidence="2" id="KW-0229">DNA integration</keyword>
<evidence type="ECO:0000313" key="7">
    <source>
        <dbReference type="EMBL" id="SEG22044.1"/>
    </source>
</evidence>
<dbReference type="Gene3D" id="3.30.160.60">
    <property type="entry name" value="Classic Zinc Finger"/>
    <property type="match status" value="1"/>
</dbReference>
<dbReference type="Pfam" id="PF00589">
    <property type="entry name" value="Phage_integrase"/>
    <property type="match status" value="1"/>
</dbReference>
<dbReference type="InterPro" id="IPR002104">
    <property type="entry name" value="Integrase_catalytic"/>
</dbReference>
<comment type="similarity">
    <text evidence="1">Belongs to the 'phage' integrase family.</text>
</comment>
<name>A0A1H5YDK1_9GAMM</name>
<accession>A0A1H5YDK1</accession>
<dbReference type="SUPFAM" id="SSF56349">
    <property type="entry name" value="DNA breaking-rejoining enzymes"/>
    <property type="match status" value="1"/>
</dbReference>
<dbReference type="AlphaFoldDB" id="A0A1H5YDK1"/>
<evidence type="ECO:0000256" key="1">
    <source>
        <dbReference type="ARBA" id="ARBA00008857"/>
    </source>
</evidence>
<dbReference type="InterPro" id="IPR011010">
    <property type="entry name" value="DNA_brk_join_enz"/>
</dbReference>
<sequence length="365" mass="41701">MAARKRSRQKRDLEANLYETGGYYRYKHPQTGKFHGMGKDKSAANAAARKLNAMLLKPNDHVSRVMATDAVLFSVLVTRYRNEYLPTKKLKQTTMDETGYRLNRLNKDLGHLQVCDMSIRQLAEYLDDSFKNNAYTKHRGLLSDIFKFGITKGLAESNLAEETLAKAADEKERLPLSKKWFDQIYANADEWLQVAMDFALISLQRRSDVCAARFEDIEGGYLKLVQQKTEKFGVRAHLRIEIGPSLEKVFKRSRASGIASPYIIHRRPKRIRESKDTTHWSQVRPEIFSKEFAKARDKVPEIAKLPAAKRPTVHEIRALGGHLYLEAGFSEEYVQTLMGHSTAAMTADYTDRHLEWTTCGAGLKI</sequence>
<evidence type="ECO:0000259" key="5">
    <source>
        <dbReference type="Pfam" id="PF00589"/>
    </source>
</evidence>
<dbReference type="GO" id="GO:0008907">
    <property type="term" value="F:integrase activity"/>
    <property type="evidence" value="ECO:0007669"/>
    <property type="project" value="InterPro"/>
</dbReference>
<dbReference type="RefSeq" id="WP_104002594.1">
    <property type="nucleotide sequence ID" value="NZ_FNVQ01000001.1"/>
</dbReference>
<keyword evidence="3" id="KW-0238">DNA-binding</keyword>
<dbReference type="Pfam" id="PF09003">
    <property type="entry name" value="Arm-DNA-bind_1"/>
    <property type="match status" value="1"/>
</dbReference>
<feature type="domain" description="Integrase lambda-type N-terminal DNA-binding" evidence="6">
    <location>
        <begin position="1"/>
        <end position="57"/>
    </location>
</feature>
<dbReference type="EMBL" id="FNVQ01000001">
    <property type="protein sequence ID" value="SEG22044.1"/>
    <property type="molecule type" value="Genomic_DNA"/>
</dbReference>
<gene>
    <name evidence="7" type="ORF">SAMN05444390_1011714</name>
</gene>
<dbReference type="Gene3D" id="1.10.443.10">
    <property type="entry name" value="Intergrase catalytic core"/>
    <property type="match status" value="1"/>
</dbReference>
<dbReference type="Proteomes" id="UP000236745">
    <property type="component" value="Unassembled WGS sequence"/>
</dbReference>
<dbReference type="GO" id="GO:0006310">
    <property type="term" value="P:DNA recombination"/>
    <property type="evidence" value="ECO:0007669"/>
    <property type="project" value="UniProtKB-KW"/>
</dbReference>
<protein>
    <submittedName>
        <fullName evidence="7">Phage integrase family protein</fullName>
    </submittedName>
</protein>
<organism evidence="7 8">
    <name type="scientific">Marinobacterium lutimaris</name>
    <dbReference type="NCBI Taxonomy" id="568106"/>
    <lineage>
        <taxon>Bacteria</taxon>
        <taxon>Pseudomonadati</taxon>
        <taxon>Pseudomonadota</taxon>
        <taxon>Gammaproteobacteria</taxon>
        <taxon>Oceanospirillales</taxon>
        <taxon>Oceanospirillaceae</taxon>
        <taxon>Marinobacterium</taxon>
    </lineage>
</organism>
<keyword evidence="4" id="KW-0233">DNA recombination</keyword>
<keyword evidence="8" id="KW-1185">Reference proteome</keyword>
<proteinExistence type="inferred from homology"/>
<evidence type="ECO:0000256" key="2">
    <source>
        <dbReference type="ARBA" id="ARBA00022908"/>
    </source>
</evidence>
<dbReference type="InterPro" id="IPR010998">
    <property type="entry name" value="Integrase_recombinase_N"/>
</dbReference>
<evidence type="ECO:0000313" key="8">
    <source>
        <dbReference type="Proteomes" id="UP000236745"/>
    </source>
</evidence>
<dbReference type="Gene3D" id="1.10.150.130">
    <property type="match status" value="1"/>
</dbReference>
<dbReference type="GO" id="GO:0003677">
    <property type="term" value="F:DNA binding"/>
    <property type="evidence" value="ECO:0007669"/>
    <property type="project" value="UniProtKB-KW"/>
</dbReference>
<dbReference type="InterPro" id="IPR013762">
    <property type="entry name" value="Integrase-like_cat_sf"/>
</dbReference>
<reference evidence="7 8" key="1">
    <citation type="submission" date="2016-10" db="EMBL/GenBank/DDBJ databases">
        <authorList>
            <person name="de Groot N.N."/>
        </authorList>
    </citation>
    <scope>NUCLEOTIDE SEQUENCE [LARGE SCALE GENOMIC DNA]</scope>
    <source>
        <strain evidence="7 8">DSM 22012</strain>
    </source>
</reference>
<evidence type="ECO:0000256" key="4">
    <source>
        <dbReference type="ARBA" id="ARBA00023172"/>
    </source>
</evidence>
<evidence type="ECO:0000259" key="6">
    <source>
        <dbReference type="Pfam" id="PF09003"/>
    </source>
</evidence>
<feature type="domain" description="Tyr recombinase" evidence="5">
    <location>
        <begin position="181"/>
        <end position="352"/>
    </location>
</feature>